<dbReference type="InterPro" id="IPR049492">
    <property type="entry name" value="BD-FAE-like_dom"/>
</dbReference>
<keyword evidence="4" id="KW-1185">Reference proteome</keyword>
<reference evidence="4" key="2">
    <citation type="submission" date="2023-07" db="EMBL/GenBank/DDBJ databases">
        <title>Zobellia barbeyronii sp. nov., a new marine flavobacterium, isolated from green and red algae.</title>
        <authorList>
            <person name="Nedashkovskaya O.I."/>
            <person name="Otstavnykh N."/>
            <person name="Zhukova N."/>
            <person name="Guzev K."/>
            <person name="Chausova V."/>
            <person name="Tekutyeva L."/>
            <person name="Mikhailov V."/>
            <person name="Isaeva M."/>
        </authorList>
    </citation>
    <scope>NUCLEOTIDE SEQUENCE [LARGE SCALE GENOMIC DNA]</scope>
    <source>
        <strain evidence="4">KMM 6746</strain>
    </source>
</reference>
<name>A0ABS5WJF3_9FLAO</name>
<dbReference type="PANTHER" id="PTHR48081">
    <property type="entry name" value="AB HYDROLASE SUPERFAMILY PROTEIN C4A8.06C"/>
    <property type="match status" value="1"/>
</dbReference>
<dbReference type="RefSeq" id="WP_214613393.1">
    <property type="nucleotide sequence ID" value="NZ_JACATN010000007.1"/>
</dbReference>
<comment type="caution">
    <text evidence="3">The sequence shown here is derived from an EMBL/GenBank/DDBJ whole genome shotgun (WGS) entry which is preliminary data.</text>
</comment>
<dbReference type="SUPFAM" id="SSF53474">
    <property type="entry name" value="alpha/beta-Hydrolases"/>
    <property type="match status" value="1"/>
</dbReference>
<sequence length="293" mass="32372">MKKLSFLFVFFLIVQIGCAQEFIEIPYEKSKTVKWTHEEKQYFSDIWNTEVVTNVSVPTLQIFQPEDPNGTSVIIAPGGALYAHSINSEGRDVAKWLADKGITAFVLKYRLVPTGEDAVQEVSDEGQTNPERIGERVAPVLPLSVADGLSAVSYIRENAEKYQLDPNKIGFMGFSAGGAVTMGVAYNYTDKDRPNFIVPVYAWTSAYPVQEAPENAPEMLVICASDDPLGLAPGSIEIYNSWMKAGHTPELHMYAKGGHGFGMKKQGLPADNWILRFYDWSVSQGITSTSKSE</sequence>
<dbReference type="Pfam" id="PF20434">
    <property type="entry name" value="BD-FAE"/>
    <property type="match status" value="1"/>
</dbReference>
<evidence type="ECO:0000256" key="1">
    <source>
        <dbReference type="ARBA" id="ARBA00022801"/>
    </source>
</evidence>
<dbReference type="PANTHER" id="PTHR48081:SF6">
    <property type="entry name" value="PEPTIDASE S9 PROLYL OLIGOPEPTIDASE CATALYTIC DOMAIN-CONTAINING PROTEIN"/>
    <property type="match status" value="1"/>
</dbReference>
<dbReference type="EMBL" id="JACATN010000007">
    <property type="protein sequence ID" value="MBT2163448.1"/>
    <property type="molecule type" value="Genomic_DNA"/>
</dbReference>
<dbReference type="InterPro" id="IPR029058">
    <property type="entry name" value="AB_hydrolase_fold"/>
</dbReference>
<dbReference type="GO" id="GO:0016787">
    <property type="term" value="F:hydrolase activity"/>
    <property type="evidence" value="ECO:0007669"/>
    <property type="project" value="UniProtKB-KW"/>
</dbReference>
<protein>
    <submittedName>
        <fullName evidence="3">Alpha/beta hydrolase</fullName>
    </submittedName>
</protein>
<dbReference type="Proteomes" id="UP000740413">
    <property type="component" value="Unassembled WGS sequence"/>
</dbReference>
<feature type="domain" description="BD-FAE-like" evidence="2">
    <location>
        <begin position="141"/>
        <end position="189"/>
    </location>
</feature>
<dbReference type="InterPro" id="IPR050300">
    <property type="entry name" value="GDXG_lipolytic_enzyme"/>
</dbReference>
<accession>A0ABS5WJF3</accession>
<evidence type="ECO:0000313" key="4">
    <source>
        <dbReference type="Proteomes" id="UP000740413"/>
    </source>
</evidence>
<evidence type="ECO:0000259" key="2">
    <source>
        <dbReference type="Pfam" id="PF20434"/>
    </source>
</evidence>
<gene>
    <name evidence="3" type="ORF">HW347_19410</name>
</gene>
<keyword evidence="1 3" id="KW-0378">Hydrolase</keyword>
<organism evidence="3 4">
    <name type="scientific">Zobellia barbeyronii</name>
    <dbReference type="NCBI Taxonomy" id="2748009"/>
    <lineage>
        <taxon>Bacteria</taxon>
        <taxon>Pseudomonadati</taxon>
        <taxon>Bacteroidota</taxon>
        <taxon>Flavobacteriia</taxon>
        <taxon>Flavobacteriales</taxon>
        <taxon>Flavobacteriaceae</taxon>
        <taxon>Zobellia</taxon>
    </lineage>
</organism>
<dbReference type="Gene3D" id="3.40.50.1820">
    <property type="entry name" value="alpha/beta hydrolase"/>
    <property type="match status" value="1"/>
</dbReference>
<evidence type="ECO:0000313" key="3">
    <source>
        <dbReference type="EMBL" id="MBT2163448.1"/>
    </source>
</evidence>
<proteinExistence type="predicted"/>
<reference evidence="3 4" key="1">
    <citation type="submission" date="2020-06" db="EMBL/GenBank/DDBJ databases">
        <authorList>
            <person name="Isaeva M.P."/>
            <person name="Chernysheva N.Y."/>
        </authorList>
    </citation>
    <scope>NUCLEOTIDE SEQUENCE [LARGE SCALE GENOMIC DNA]</scope>
    <source>
        <strain evidence="3 4">KMM 6746</strain>
    </source>
</reference>